<feature type="transmembrane region" description="Helical" evidence="5">
    <location>
        <begin position="64"/>
        <end position="86"/>
    </location>
</feature>
<dbReference type="Pfam" id="PF04932">
    <property type="entry name" value="Wzy_C"/>
    <property type="match status" value="1"/>
</dbReference>
<name>A0A365P511_9FLAO</name>
<evidence type="ECO:0000256" key="2">
    <source>
        <dbReference type="ARBA" id="ARBA00022692"/>
    </source>
</evidence>
<feature type="transmembrane region" description="Helical" evidence="5">
    <location>
        <begin position="24"/>
        <end position="57"/>
    </location>
</feature>
<keyword evidence="8" id="KW-1185">Reference proteome</keyword>
<dbReference type="GO" id="GO:0016020">
    <property type="term" value="C:membrane"/>
    <property type="evidence" value="ECO:0007669"/>
    <property type="project" value="UniProtKB-SubCell"/>
</dbReference>
<evidence type="ECO:0000313" key="7">
    <source>
        <dbReference type="EMBL" id="RBA29708.1"/>
    </source>
</evidence>
<dbReference type="EMBL" id="QLST01000001">
    <property type="protein sequence ID" value="RBA29708.1"/>
    <property type="molecule type" value="Genomic_DNA"/>
</dbReference>
<dbReference type="OrthoDB" id="1093278at2"/>
<feature type="transmembrane region" description="Helical" evidence="5">
    <location>
        <begin position="370"/>
        <end position="387"/>
    </location>
</feature>
<dbReference type="InterPro" id="IPR007016">
    <property type="entry name" value="O-antigen_ligase-rel_domated"/>
</dbReference>
<accession>A0A365P511</accession>
<sequence length="446" mass="52185">MNNIYSFLNNVWKDFLEENKQNKAFIPFILLLVTLPISMALNNVLLGVFFVSSLLYIRKSKITLSLIYLFPIVLFTWMSISCFWSIDLKRTLSALPKEISLLLIPIAFMLLPAFTKEQKNKILKYYSYAMLVYVLFFLIRALIRFLITKETSVFFYHGPDNDTDSGLVPRLLNAIHVSVYVAIAFFYFFIKEQKTKWEQVVSILMFVFVILLASKNIILVFVLLILIQVFFYTKIANRLRLRNLTLLLLVLGGILSFSKIKERFLIEFTSNTEKSLSHNITVNNEVGVNNISIYEAWNNESFTHNDFFPGTSFRVYQLRMFTEFLEEDNIFWKGFGLNASLNKLLEKEKQYNLYPGYGTFNFHNQYVQNFAELGVIGFLLLLLILYLNTKKAFSTKDFMHIAFAVLMISLFLTESFLWRQRGVLFFMLLYGLFNAESTSKLEKKLK</sequence>
<gene>
    <name evidence="7" type="ORF">DPN68_00310</name>
</gene>
<keyword evidence="3 5" id="KW-1133">Transmembrane helix</keyword>
<reference evidence="7 8" key="1">
    <citation type="submission" date="2018-06" db="EMBL/GenBank/DDBJ databases">
        <title>Flavobacterium tibetense sp. nov., isolated from a wetland YonghuCo on Tibetan Plateau.</title>
        <authorList>
            <person name="Xing P."/>
            <person name="Phurbu D."/>
            <person name="Lu H."/>
        </authorList>
    </citation>
    <scope>NUCLEOTIDE SEQUENCE [LARGE SCALE GENOMIC DNA]</scope>
    <source>
        <strain evidence="7 8">YH5</strain>
    </source>
</reference>
<keyword evidence="4 5" id="KW-0472">Membrane</keyword>
<dbReference type="RefSeq" id="WP_113987591.1">
    <property type="nucleotide sequence ID" value="NZ_QLST01000001.1"/>
</dbReference>
<dbReference type="AlphaFoldDB" id="A0A365P511"/>
<evidence type="ECO:0000259" key="6">
    <source>
        <dbReference type="Pfam" id="PF04932"/>
    </source>
</evidence>
<evidence type="ECO:0000256" key="4">
    <source>
        <dbReference type="ARBA" id="ARBA00023136"/>
    </source>
</evidence>
<dbReference type="Proteomes" id="UP000253319">
    <property type="component" value="Unassembled WGS sequence"/>
</dbReference>
<evidence type="ECO:0000256" key="1">
    <source>
        <dbReference type="ARBA" id="ARBA00004141"/>
    </source>
</evidence>
<feature type="domain" description="O-antigen ligase-related" evidence="6">
    <location>
        <begin position="201"/>
        <end position="382"/>
    </location>
</feature>
<evidence type="ECO:0000313" key="8">
    <source>
        <dbReference type="Proteomes" id="UP000253319"/>
    </source>
</evidence>
<evidence type="ECO:0000256" key="5">
    <source>
        <dbReference type="SAM" id="Phobius"/>
    </source>
</evidence>
<keyword evidence="2 5" id="KW-0812">Transmembrane</keyword>
<comment type="subcellular location">
    <subcellularLocation>
        <location evidence="1">Membrane</location>
        <topology evidence="1">Multi-pass membrane protein</topology>
    </subcellularLocation>
</comment>
<feature type="transmembrane region" description="Helical" evidence="5">
    <location>
        <begin position="126"/>
        <end position="147"/>
    </location>
</feature>
<feature type="transmembrane region" description="Helical" evidence="5">
    <location>
        <begin position="167"/>
        <end position="190"/>
    </location>
</feature>
<organism evidence="7 8">
    <name type="scientific">Flavobacterium tibetense</name>
    <dbReference type="NCBI Taxonomy" id="2233533"/>
    <lineage>
        <taxon>Bacteria</taxon>
        <taxon>Pseudomonadati</taxon>
        <taxon>Bacteroidota</taxon>
        <taxon>Flavobacteriia</taxon>
        <taxon>Flavobacteriales</taxon>
        <taxon>Flavobacteriaceae</taxon>
        <taxon>Flavobacterium</taxon>
    </lineage>
</organism>
<protein>
    <recommendedName>
        <fullName evidence="6">O-antigen ligase-related domain-containing protein</fullName>
    </recommendedName>
</protein>
<comment type="caution">
    <text evidence="7">The sequence shown here is derived from an EMBL/GenBank/DDBJ whole genome shotgun (WGS) entry which is preliminary data.</text>
</comment>
<feature type="transmembrane region" description="Helical" evidence="5">
    <location>
        <begin position="399"/>
        <end position="418"/>
    </location>
</feature>
<proteinExistence type="predicted"/>
<feature type="transmembrane region" description="Helical" evidence="5">
    <location>
        <begin position="239"/>
        <end position="257"/>
    </location>
</feature>
<feature type="transmembrane region" description="Helical" evidence="5">
    <location>
        <begin position="202"/>
        <end position="227"/>
    </location>
</feature>
<feature type="transmembrane region" description="Helical" evidence="5">
    <location>
        <begin position="98"/>
        <end position="114"/>
    </location>
</feature>
<evidence type="ECO:0000256" key="3">
    <source>
        <dbReference type="ARBA" id="ARBA00022989"/>
    </source>
</evidence>